<evidence type="ECO:0000313" key="3">
    <source>
        <dbReference type="Proteomes" id="UP000004310"/>
    </source>
</evidence>
<dbReference type="Proteomes" id="UP000004310">
    <property type="component" value="Unassembled WGS sequence"/>
</dbReference>
<comment type="caution">
    <text evidence="2">The sequence shown here is derived from an EMBL/GenBank/DDBJ whole genome shotgun (WGS) entry which is preliminary data.</text>
</comment>
<dbReference type="RefSeq" id="WP_007066808.1">
    <property type="nucleotide sequence ID" value="NZ_DS022272.1"/>
</dbReference>
<proteinExistence type="predicted"/>
<feature type="coiled-coil region" evidence="1">
    <location>
        <begin position="27"/>
        <end position="54"/>
    </location>
</feature>
<evidence type="ECO:0008006" key="4">
    <source>
        <dbReference type="Google" id="ProtNLM"/>
    </source>
</evidence>
<protein>
    <recommendedName>
        <fullName evidence="4">Cell division protein FtsL</fullName>
    </recommendedName>
</protein>
<reference evidence="2 3" key="1">
    <citation type="journal article" date="2010" name="J. Bacteriol.">
        <title>Genome sequence of Fulvimarina pelagi HTCC2506T, a Mn(II)-oxidizing alphaproteobacterium possessing an aerobic anoxygenic photosynthetic gene cluster and Xanthorhodopsin.</title>
        <authorList>
            <person name="Kang I."/>
            <person name="Oh H.M."/>
            <person name="Lim S.I."/>
            <person name="Ferriera S."/>
            <person name="Giovannoni S.J."/>
            <person name="Cho J.C."/>
        </authorList>
    </citation>
    <scope>NUCLEOTIDE SEQUENCE [LARGE SCALE GENOMIC DNA]</scope>
    <source>
        <strain evidence="2 3">HTCC2506</strain>
    </source>
</reference>
<sequence>MMRTLDILSIVALISAASWTFHVKHDADLVETEIRKMERKIAAEKETIAILSADWTLLNQPGRLQSLSETYADELKLVTVRPDQIVAEHQLPAPPEPKAPDTDEIGAELVASNDVVGR</sequence>
<name>Q0G680_9HYPH</name>
<evidence type="ECO:0000313" key="2">
    <source>
        <dbReference type="EMBL" id="EAU42834.1"/>
    </source>
</evidence>
<dbReference type="AlphaFoldDB" id="Q0G680"/>
<organism evidence="2 3">
    <name type="scientific">Fulvimarina pelagi HTCC2506</name>
    <dbReference type="NCBI Taxonomy" id="314231"/>
    <lineage>
        <taxon>Bacteria</taxon>
        <taxon>Pseudomonadati</taxon>
        <taxon>Pseudomonadota</taxon>
        <taxon>Alphaproteobacteria</taxon>
        <taxon>Hyphomicrobiales</taxon>
        <taxon>Aurantimonadaceae</taxon>
        <taxon>Fulvimarina</taxon>
    </lineage>
</organism>
<keyword evidence="1" id="KW-0175">Coiled coil</keyword>
<dbReference type="EMBL" id="AATP01000001">
    <property type="protein sequence ID" value="EAU42834.1"/>
    <property type="molecule type" value="Genomic_DNA"/>
</dbReference>
<dbReference type="eggNOG" id="COG5462">
    <property type="taxonomic scope" value="Bacteria"/>
</dbReference>
<accession>Q0G680</accession>
<evidence type="ECO:0000256" key="1">
    <source>
        <dbReference type="SAM" id="Coils"/>
    </source>
</evidence>
<dbReference type="HOGENOM" id="CLU_144121_2_0_5"/>
<gene>
    <name evidence="2" type="ORF">FP2506_08331</name>
</gene>
<keyword evidence="3" id="KW-1185">Reference proteome</keyword>
<dbReference type="STRING" id="217511.GCA_001463845_00436"/>